<feature type="transmembrane region" description="Helical" evidence="5">
    <location>
        <begin position="330"/>
        <end position="348"/>
    </location>
</feature>
<feature type="transmembrane region" description="Helical" evidence="5">
    <location>
        <begin position="237"/>
        <end position="258"/>
    </location>
</feature>
<protein>
    <recommendedName>
        <fullName evidence="6">EamA domain-containing protein</fullName>
    </recommendedName>
</protein>
<gene>
    <name evidence="7" type="ORF">Ae201684_007133</name>
</gene>
<dbReference type="EMBL" id="VJMJ01000088">
    <property type="protein sequence ID" value="KAF0736685.1"/>
    <property type="molecule type" value="Genomic_DNA"/>
</dbReference>
<keyword evidence="8" id="KW-1185">Reference proteome</keyword>
<dbReference type="Pfam" id="PF00892">
    <property type="entry name" value="EamA"/>
    <property type="match status" value="2"/>
</dbReference>
<reference evidence="7 8" key="1">
    <citation type="submission" date="2019-07" db="EMBL/GenBank/DDBJ databases">
        <title>Genomics analysis of Aphanomyces spp. identifies a new class of oomycete effector associated with host adaptation.</title>
        <authorList>
            <person name="Gaulin E."/>
        </authorList>
    </citation>
    <scope>NUCLEOTIDE SEQUENCE [LARGE SCALE GENOMIC DNA]</scope>
    <source>
        <strain evidence="7 8">ATCC 201684</strain>
    </source>
</reference>
<feature type="transmembrane region" description="Helical" evidence="5">
    <location>
        <begin position="270"/>
        <end position="288"/>
    </location>
</feature>
<accession>A0A6G0X9D4</accession>
<evidence type="ECO:0000256" key="4">
    <source>
        <dbReference type="ARBA" id="ARBA00023136"/>
    </source>
</evidence>
<feature type="domain" description="EamA" evidence="6">
    <location>
        <begin position="242"/>
        <end position="373"/>
    </location>
</feature>
<dbReference type="GO" id="GO:0016020">
    <property type="term" value="C:membrane"/>
    <property type="evidence" value="ECO:0007669"/>
    <property type="project" value="UniProtKB-SubCell"/>
</dbReference>
<dbReference type="InterPro" id="IPR037185">
    <property type="entry name" value="EmrE-like"/>
</dbReference>
<feature type="transmembrane region" description="Helical" evidence="5">
    <location>
        <begin position="354"/>
        <end position="374"/>
    </location>
</feature>
<sequence>MVAGFRFFGSQSKRIAISPSNVPIPTEISSPSEPLLLSIDDSSAVEGLTEGSSGGSPSKHRRRQHLPWNFHHSYWTSENSSKLYGLALIAGGNVFFSFMAVLLKVAAKYMSSEETVFWRSAVALVLNLGVQLYLKIPPFAVEPRFRALLALRAIIGYAAMTLSFYAYSAMVLSEAQVIICSAPIITFLFVRPCSVCFLGEKLDQVNLICVLVSFVGVVCVARPAFLFGGATTASPQASFIPVICSVLSAVLIGVINILIRKLNELNTWTLVTYFLIVCTICSAAKITFFEQGIKVPNDPVQIITLIGIGVLGCLGQIMVTKGFQVEKDGIAAAMMYINIVCVMIWDVTLLGVSLHFWSVFGAVVICGGAFVIAYRKTIKK</sequence>
<dbReference type="PANTHER" id="PTHR22911">
    <property type="entry name" value="ACYL-MALONYL CONDENSING ENZYME-RELATED"/>
    <property type="match status" value="1"/>
</dbReference>
<feature type="transmembrane region" description="Helical" evidence="5">
    <location>
        <begin position="117"/>
        <end position="136"/>
    </location>
</feature>
<keyword evidence="2 5" id="KW-0812">Transmembrane</keyword>
<name>A0A6G0X9D4_9STRA</name>
<organism evidence="7 8">
    <name type="scientific">Aphanomyces euteiches</name>
    <dbReference type="NCBI Taxonomy" id="100861"/>
    <lineage>
        <taxon>Eukaryota</taxon>
        <taxon>Sar</taxon>
        <taxon>Stramenopiles</taxon>
        <taxon>Oomycota</taxon>
        <taxon>Saprolegniomycetes</taxon>
        <taxon>Saprolegniales</taxon>
        <taxon>Verrucalvaceae</taxon>
        <taxon>Aphanomyces</taxon>
    </lineage>
</organism>
<comment type="caution">
    <text evidence="7">The sequence shown here is derived from an EMBL/GenBank/DDBJ whole genome shotgun (WGS) entry which is preliminary data.</text>
</comment>
<keyword evidence="3 5" id="KW-1133">Transmembrane helix</keyword>
<evidence type="ECO:0000256" key="1">
    <source>
        <dbReference type="ARBA" id="ARBA00004141"/>
    </source>
</evidence>
<dbReference type="Proteomes" id="UP000481153">
    <property type="component" value="Unassembled WGS sequence"/>
</dbReference>
<feature type="domain" description="EamA" evidence="6">
    <location>
        <begin position="84"/>
        <end position="220"/>
    </location>
</feature>
<dbReference type="VEuPathDB" id="FungiDB:AeMF1_016935"/>
<feature type="transmembrane region" description="Helical" evidence="5">
    <location>
        <begin position="148"/>
        <end position="169"/>
    </location>
</feature>
<evidence type="ECO:0000256" key="5">
    <source>
        <dbReference type="SAM" id="Phobius"/>
    </source>
</evidence>
<evidence type="ECO:0000259" key="6">
    <source>
        <dbReference type="Pfam" id="PF00892"/>
    </source>
</evidence>
<dbReference type="AlphaFoldDB" id="A0A6G0X9D4"/>
<dbReference type="SUPFAM" id="SSF103481">
    <property type="entry name" value="Multidrug resistance efflux transporter EmrE"/>
    <property type="match status" value="2"/>
</dbReference>
<evidence type="ECO:0000313" key="7">
    <source>
        <dbReference type="EMBL" id="KAF0736685.1"/>
    </source>
</evidence>
<dbReference type="PANTHER" id="PTHR22911:SF6">
    <property type="entry name" value="SOLUTE CARRIER FAMILY 35 MEMBER G1"/>
    <property type="match status" value="1"/>
</dbReference>
<evidence type="ECO:0000256" key="3">
    <source>
        <dbReference type="ARBA" id="ARBA00022989"/>
    </source>
</evidence>
<evidence type="ECO:0000313" key="8">
    <source>
        <dbReference type="Proteomes" id="UP000481153"/>
    </source>
</evidence>
<feature type="transmembrane region" description="Helical" evidence="5">
    <location>
        <begin position="83"/>
        <end position="105"/>
    </location>
</feature>
<proteinExistence type="predicted"/>
<feature type="transmembrane region" description="Helical" evidence="5">
    <location>
        <begin position="300"/>
        <end position="318"/>
    </location>
</feature>
<feature type="transmembrane region" description="Helical" evidence="5">
    <location>
        <begin position="205"/>
        <end position="225"/>
    </location>
</feature>
<keyword evidence="4 5" id="KW-0472">Membrane</keyword>
<comment type="subcellular location">
    <subcellularLocation>
        <location evidence="1">Membrane</location>
        <topology evidence="1">Multi-pass membrane protein</topology>
    </subcellularLocation>
</comment>
<feature type="transmembrane region" description="Helical" evidence="5">
    <location>
        <begin position="175"/>
        <end position="198"/>
    </location>
</feature>
<evidence type="ECO:0000256" key="2">
    <source>
        <dbReference type="ARBA" id="ARBA00022692"/>
    </source>
</evidence>
<dbReference type="InterPro" id="IPR000620">
    <property type="entry name" value="EamA_dom"/>
</dbReference>